<name>A0A8J3QXD3_9ACTN</name>
<dbReference type="InterPro" id="IPR041726">
    <property type="entry name" value="ACAD10_11_N"/>
</dbReference>
<organism evidence="2 3">
    <name type="scientific">Rugosimonospora africana</name>
    <dbReference type="NCBI Taxonomy" id="556532"/>
    <lineage>
        <taxon>Bacteria</taxon>
        <taxon>Bacillati</taxon>
        <taxon>Actinomycetota</taxon>
        <taxon>Actinomycetes</taxon>
        <taxon>Micromonosporales</taxon>
        <taxon>Micromonosporaceae</taxon>
        <taxon>Rugosimonospora</taxon>
    </lineage>
</organism>
<comment type="caution">
    <text evidence="2">The sequence shown here is derived from an EMBL/GenBank/DDBJ whole genome shotgun (WGS) entry which is preliminary data.</text>
</comment>
<protein>
    <submittedName>
        <fullName evidence="2">Acyl-CoA dehydrogenase</fullName>
    </submittedName>
</protein>
<evidence type="ECO:0000313" key="3">
    <source>
        <dbReference type="Proteomes" id="UP000642748"/>
    </source>
</evidence>
<proteinExistence type="predicted"/>
<dbReference type="InterPro" id="IPR011009">
    <property type="entry name" value="Kinase-like_dom_sf"/>
</dbReference>
<dbReference type="PANTHER" id="PTHR47829:SF1">
    <property type="entry name" value="HAD FAMILY PHOSPHATASE"/>
    <property type="match status" value="1"/>
</dbReference>
<dbReference type="PANTHER" id="PTHR47829">
    <property type="entry name" value="HYDROLASE, PUTATIVE (AFU_ORTHOLOGUE AFUA_1G12880)-RELATED"/>
    <property type="match status" value="1"/>
</dbReference>
<dbReference type="Gene3D" id="3.30.200.20">
    <property type="entry name" value="Phosphorylase Kinase, domain 1"/>
    <property type="match status" value="1"/>
</dbReference>
<evidence type="ECO:0000259" key="1">
    <source>
        <dbReference type="Pfam" id="PF01636"/>
    </source>
</evidence>
<feature type="domain" description="Aminoglycoside phosphotransferase" evidence="1">
    <location>
        <begin position="31"/>
        <end position="246"/>
    </location>
</feature>
<dbReference type="EMBL" id="BONZ01000043">
    <property type="protein sequence ID" value="GIH16446.1"/>
    <property type="molecule type" value="Genomic_DNA"/>
</dbReference>
<dbReference type="CDD" id="cd05154">
    <property type="entry name" value="ACAD10_11_N-like"/>
    <property type="match status" value="1"/>
</dbReference>
<dbReference type="InterPro" id="IPR052898">
    <property type="entry name" value="ACAD10-like"/>
</dbReference>
<dbReference type="Pfam" id="PF01636">
    <property type="entry name" value="APH"/>
    <property type="match status" value="1"/>
</dbReference>
<dbReference type="AlphaFoldDB" id="A0A8J3QXD3"/>
<reference evidence="2" key="1">
    <citation type="submission" date="2021-01" db="EMBL/GenBank/DDBJ databases">
        <title>Whole genome shotgun sequence of Rugosimonospora africana NBRC 104875.</title>
        <authorList>
            <person name="Komaki H."/>
            <person name="Tamura T."/>
        </authorList>
    </citation>
    <scope>NUCLEOTIDE SEQUENCE</scope>
    <source>
        <strain evidence="2">NBRC 104875</strain>
    </source>
</reference>
<dbReference type="SUPFAM" id="SSF56112">
    <property type="entry name" value="Protein kinase-like (PK-like)"/>
    <property type="match status" value="1"/>
</dbReference>
<dbReference type="RefSeq" id="WP_203920020.1">
    <property type="nucleotide sequence ID" value="NZ_BONZ01000043.1"/>
</dbReference>
<gene>
    <name evidence="2" type="ORF">Raf01_46180</name>
</gene>
<dbReference type="Proteomes" id="UP000642748">
    <property type="component" value="Unassembled WGS sequence"/>
</dbReference>
<evidence type="ECO:0000313" key="2">
    <source>
        <dbReference type="EMBL" id="GIH16446.1"/>
    </source>
</evidence>
<sequence>MAQVPGLDLDRAGHLLLDAADGRLTGPLVAEVISGGRSNLTYLVRGQAGRIVLRRPPLGLVLPSAHDMSREYRVTSALAGAGFPVARPLMLCTDEDVIGAPFYLMEYVDGIVLRDDALRGVPAEAARRQGEVLVDTLLRLHAIDYTAIGLAEFGRPDGYLLRQVKRWHRQWEGAKTRELPLLEEVTGRLLDAVPASPRPGIVHGDYRLDNVMFDRSGVDIAAVMDWEMATIGDPLADVGLLVVYSGQTGLRGTARVPDGFPSGTELTERYARGSGIPVEGLDWYVAFGNFKLAVISEGIHARYLQGKTVGEGFETFGSAVPVLIEQAHAVLHKR</sequence>
<dbReference type="Gene3D" id="3.90.1200.10">
    <property type="match status" value="1"/>
</dbReference>
<dbReference type="InterPro" id="IPR002575">
    <property type="entry name" value="Aminoglycoside_PTrfase"/>
</dbReference>
<accession>A0A8J3QXD3</accession>
<keyword evidence="3" id="KW-1185">Reference proteome</keyword>